<organism evidence="11 12">
    <name type="scientific">Kiloniella laminariae</name>
    <dbReference type="NCBI Taxonomy" id="454162"/>
    <lineage>
        <taxon>Bacteria</taxon>
        <taxon>Pseudomonadati</taxon>
        <taxon>Pseudomonadota</taxon>
        <taxon>Alphaproteobacteria</taxon>
        <taxon>Rhodospirillales</taxon>
        <taxon>Kiloniellaceae</taxon>
        <taxon>Kiloniella</taxon>
    </lineage>
</organism>
<dbReference type="PANTHER" id="PTHR43065:SF46">
    <property type="entry name" value="C4-DICARBOXYLATE TRANSPORT SENSOR PROTEIN DCTB"/>
    <property type="match status" value="1"/>
</dbReference>
<keyword evidence="4" id="KW-0808">Transferase</keyword>
<dbReference type="PROSITE" id="PS50109">
    <property type="entry name" value="HIS_KIN"/>
    <property type="match status" value="1"/>
</dbReference>
<feature type="transmembrane region" description="Helical" evidence="9">
    <location>
        <begin position="259"/>
        <end position="283"/>
    </location>
</feature>
<accession>A0ABT4LP83</accession>
<evidence type="ECO:0000256" key="8">
    <source>
        <dbReference type="ARBA" id="ARBA00023012"/>
    </source>
</evidence>
<keyword evidence="9" id="KW-0472">Membrane</keyword>
<evidence type="ECO:0000256" key="5">
    <source>
        <dbReference type="ARBA" id="ARBA00022741"/>
    </source>
</evidence>
<keyword evidence="9" id="KW-0812">Transmembrane</keyword>
<evidence type="ECO:0000256" key="6">
    <source>
        <dbReference type="ARBA" id="ARBA00022777"/>
    </source>
</evidence>
<evidence type="ECO:0000256" key="1">
    <source>
        <dbReference type="ARBA" id="ARBA00000085"/>
    </source>
</evidence>
<keyword evidence="3" id="KW-0597">Phosphoprotein</keyword>
<dbReference type="CDD" id="cd00082">
    <property type="entry name" value="HisKA"/>
    <property type="match status" value="1"/>
</dbReference>
<dbReference type="SUPFAM" id="SSF55874">
    <property type="entry name" value="ATPase domain of HSP90 chaperone/DNA topoisomerase II/histidine kinase"/>
    <property type="match status" value="1"/>
</dbReference>
<dbReference type="Proteomes" id="UP001069802">
    <property type="component" value="Unassembled WGS sequence"/>
</dbReference>
<dbReference type="Gene3D" id="3.30.565.10">
    <property type="entry name" value="Histidine kinase-like ATPase, C-terminal domain"/>
    <property type="match status" value="1"/>
</dbReference>
<dbReference type="SMART" id="SM00388">
    <property type="entry name" value="HisKA"/>
    <property type="match status" value="1"/>
</dbReference>
<evidence type="ECO:0000256" key="4">
    <source>
        <dbReference type="ARBA" id="ARBA00022679"/>
    </source>
</evidence>
<keyword evidence="9" id="KW-1133">Transmembrane helix</keyword>
<evidence type="ECO:0000256" key="9">
    <source>
        <dbReference type="SAM" id="Phobius"/>
    </source>
</evidence>
<dbReference type="InterPro" id="IPR004358">
    <property type="entry name" value="Sig_transdc_His_kin-like_C"/>
</dbReference>
<dbReference type="PRINTS" id="PR00344">
    <property type="entry name" value="BCTRLSENSOR"/>
</dbReference>
<dbReference type="InterPro" id="IPR003594">
    <property type="entry name" value="HATPase_dom"/>
</dbReference>
<dbReference type="InterPro" id="IPR036097">
    <property type="entry name" value="HisK_dim/P_sf"/>
</dbReference>
<feature type="domain" description="Histidine kinase" evidence="10">
    <location>
        <begin position="320"/>
        <end position="535"/>
    </location>
</feature>
<dbReference type="SUPFAM" id="SSF47384">
    <property type="entry name" value="Homodimeric domain of signal transducing histidine kinase"/>
    <property type="match status" value="1"/>
</dbReference>
<keyword evidence="6" id="KW-0418">Kinase</keyword>
<evidence type="ECO:0000259" key="10">
    <source>
        <dbReference type="PROSITE" id="PS50109"/>
    </source>
</evidence>
<keyword evidence="8" id="KW-0902">Two-component regulatory system</keyword>
<name>A0ABT4LP83_9PROT</name>
<keyword evidence="12" id="KW-1185">Reference proteome</keyword>
<protein>
    <recommendedName>
        <fullName evidence="2">histidine kinase</fullName>
        <ecNumber evidence="2">2.7.13.3</ecNumber>
    </recommendedName>
</protein>
<proteinExistence type="predicted"/>
<evidence type="ECO:0000256" key="7">
    <source>
        <dbReference type="ARBA" id="ARBA00022840"/>
    </source>
</evidence>
<dbReference type="InterPro" id="IPR003661">
    <property type="entry name" value="HisK_dim/P_dom"/>
</dbReference>
<dbReference type="GO" id="GO:0005524">
    <property type="term" value="F:ATP binding"/>
    <property type="evidence" value="ECO:0007669"/>
    <property type="project" value="UniProtKB-KW"/>
</dbReference>
<keyword evidence="7 11" id="KW-0067">ATP-binding</keyword>
<reference evidence="11" key="1">
    <citation type="submission" date="2022-12" db="EMBL/GenBank/DDBJ databases">
        <title>Bacterial isolates from different developmental stages of Nematostella vectensis.</title>
        <authorList>
            <person name="Fraune S."/>
        </authorList>
    </citation>
    <scope>NUCLEOTIDE SEQUENCE</scope>
    <source>
        <strain evidence="11">G21630-S1</strain>
    </source>
</reference>
<comment type="catalytic activity">
    <reaction evidence="1">
        <text>ATP + protein L-histidine = ADP + protein N-phospho-L-histidine.</text>
        <dbReference type="EC" id="2.7.13.3"/>
    </reaction>
</comment>
<dbReference type="Pfam" id="PF02518">
    <property type="entry name" value="HATPase_c"/>
    <property type="match status" value="1"/>
</dbReference>
<gene>
    <name evidence="11" type="ORF">O4H49_19305</name>
</gene>
<dbReference type="InterPro" id="IPR036890">
    <property type="entry name" value="HATPase_C_sf"/>
</dbReference>
<evidence type="ECO:0000256" key="2">
    <source>
        <dbReference type="ARBA" id="ARBA00012438"/>
    </source>
</evidence>
<dbReference type="Gene3D" id="1.10.287.130">
    <property type="match status" value="1"/>
</dbReference>
<evidence type="ECO:0000256" key="3">
    <source>
        <dbReference type="ARBA" id="ARBA00022553"/>
    </source>
</evidence>
<evidence type="ECO:0000313" key="11">
    <source>
        <dbReference type="EMBL" id="MCZ4282939.1"/>
    </source>
</evidence>
<dbReference type="EMBL" id="JAPWGY010000013">
    <property type="protein sequence ID" value="MCZ4282939.1"/>
    <property type="molecule type" value="Genomic_DNA"/>
</dbReference>
<dbReference type="PANTHER" id="PTHR43065">
    <property type="entry name" value="SENSOR HISTIDINE KINASE"/>
    <property type="match status" value="1"/>
</dbReference>
<keyword evidence="5" id="KW-0547">Nucleotide-binding</keyword>
<dbReference type="EC" id="2.7.13.3" evidence="2"/>
<dbReference type="SMART" id="SM00387">
    <property type="entry name" value="HATPase_c"/>
    <property type="match status" value="1"/>
</dbReference>
<sequence>MIQSLPRTFRLFLLWGILTFLFGLFTIDQRHDLLSEQLEQQAQSLSQGLSQRADQHDAHLTNLSALVNTGEIPPLAQMVEVAQTVQKFYPRILAIDVISLNPDSPLWIMTTRPRDQTTELLALTIKEAAVTSTGALALLPLGDLTGLPLSETRGQYLLVKRSPNSPAARYGLALTIDSAQLVTAETSFSNDVDLWLDLPSGENILSPAGNASSVSNSSLTESWMTRLISPDALTFEQQLGSQSQPLTLRVKQSPPLNSLLPLTVILGFSALLALALLGGNTLLKQRSATRDAQAKALLGRQEARIAQASRINSLGEMASGIAHELNQPLTAILSQSQASLHLLKSTPLKRDALISALEANVLQSKRAGEILTRLRNWTKRDATVVQLIDLNQIIRGVVDLMNTDLKERNIVLQLKLDNQPLLSKCDPVQIEQVIFNLVRNSAEAIEDQKDDIRRIAVESRAQGNQNIIQISDSGCGIPSETLPRLFEPFHSTKENGMGLGLSLSESILQRFDGTLTLINQSGGGACATVSLPSASPAAGKK</sequence>
<evidence type="ECO:0000313" key="12">
    <source>
        <dbReference type="Proteomes" id="UP001069802"/>
    </source>
</evidence>
<dbReference type="RefSeq" id="WP_269425081.1">
    <property type="nucleotide sequence ID" value="NZ_JAPWGY010000013.1"/>
</dbReference>
<dbReference type="InterPro" id="IPR005467">
    <property type="entry name" value="His_kinase_dom"/>
</dbReference>
<comment type="caution">
    <text evidence="11">The sequence shown here is derived from an EMBL/GenBank/DDBJ whole genome shotgun (WGS) entry which is preliminary data.</text>
</comment>